<evidence type="ECO:0000313" key="2">
    <source>
        <dbReference type="EMBL" id="SET93648.1"/>
    </source>
</evidence>
<dbReference type="Proteomes" id="UP000199320">
    <property type="component" value="Unassembled WGS sequence"/>
</dbReference>
<gene>
    <name evidence="2" type="ORF">SAMN04488694_11830</name>
    <name evidence="1" type="ORF">SAMN05192552_101931</name>
</gene>
<name>A0A1G6TYK5_9EURY</name>
<organism evidence="1 4">
    <name type="scientific">Natrinema hispanicum</name>
    <dbReference type="NCBI Taxonomy" id="392421"/>
    <lineage>
        <taxon>Archaea</taxon>
        <taxon>Methanobacteriati</taxon>
        <taxon>Methanobacteriota</taxon>
        <taxon>Stenosarchaea group</taxon>
        <taxon>Halobacteria</taxon>
        <taxon>Halobacteriales</taxon>
        <taxon>Natrialbaceae</taxon>
        <taxon>Natrinema</taxon>
    </lineage>
</organism>
<protein>
    <submittedName>
        <fullName evidence="1">Uncharacterized protein</fullName>
    </submittedName>
</protein>
<evidence type="ECO:0000313" key="4">
    <source>
        <dbReference type="Proteomes" id="UP000324021"/>
    </source>
</evidence>
<keyword evidence="3" id="KW-1185">Reference proteome</keyword>
<evidence type="ECO:0000313" key="3">
    <source>
        <dbReference type="Proteomes" id="UP000199320"/>
    </source>
</evidence>
<accession>A0A1G6TYK5</accession>
<dbReference type="STRING" id="392421.SAMN04488694_11830"/>
<proteinExistence type="predicted"/>
<dbReference type="AlphaFoldDB" id="A0A1G6TYK5"/>
<reference evidence="2" key="1">
    <citation type="submission" date="2016-10" db="EMBL/GenBank/DDBJ databases">
        <authorList>
            <person name="de Groot N.N."/>
        </authorList>
    </citation>
    <scope>NUCLEOTIDE SEQUENCE [LARGE SCALE GENOMIC DNA]</scope>
    <source>
        <strain evidence="2">CDM_6</strain>
    </source>
</reference>
<sequence length="55" mass="6080">MTFRFTGDLTAVTFVDRGITGQEPATIPNVHVDYGVPTQEPIATSIDGLPYERRQ</sequence>
<dbReference type="EMBL" id="FMZP01000019">
    <property type="protein sequence ID" value="SDD34141.1"/>
    <property type="molecule type" value="Genomic_DNA"/>
</dbReference>
<evidence type="ECO:0000313" key="1">
    <source>
        <dbReference type="EMBL" id="SDD34141.1"/>
    </source>
</evidence>
<dbReference type="EMBL" id="FOIC01000018">
    <property type="protein sequence ID" value="SET93648.1"/>
    <property type="molecule type" value="Genomic_DNA"/>
</dbReference>
<reference evidence="3 4" key="2">
    <citation type="submission" date="2016-10" db="EMBL/GenBank/DDBJ databases">
        <authorList>
            <person name="Varghese N."/>
            <person name="Submissions S."/>
        </authorList>
    </citation>
    <scope>NUCLEOTIDE SEQUENCE [LARGE SCALE GENOMIC DNA]</scope>
    <source>
        <strain evidence="1 4">CDM_1</strain>
        <strain evidence="3">CDM_6</strain>
    </source>
</reference>
<dbReference type="Proteomes" id="UP000324021">
    <property type="component" value="Unassembled WGS sequence"/>
</dbReference>